<dbReference type="GO" id="GO:0045332">
    <property type="term" value="P:phospholipid translocation"/>
    <property type="evidence" value="ECO:0007669"/>
    <property type="project" value="TreeGrafter"/>
</dbReference>
<organism evidence="14 15">
    <name type="scientific">Porphyridium purpureum</name>
    <name type="common">Red alga</name>
    <name type="synonym">Porphyridium cruentum</name>
    <dbReference type="NCBI Taxonomy" id="35688"/>
    <lineage>
        <taxon>Eukaryota</taxon>
        <taxon>Rhodophyta</taxon>
        <taxon>Bangiophyceae</taxon>
        <taxon>Porphyridiales</taxon>
        <taxon>Porphyridiaceae</taxon>
        <taxon>Porphyridium</taxon>
    </lineage>
</organism>
<dbReference type="InterPro" id="IPR023299">
    <property type="entry name" value="ATPase_P-typ_cyto_dom_N"/>
</dbReference>
<dbReference type="GO" id="GO:0016887">
    <property type="term" value="F:ATP hydrolysis activity"/>
    <property type="evidence" value="ECO:0007669"/>
    <property type="project" value="InterPro"/>
</dbReference>
<dbReference type="Gene3D" id="3.40.50.1000">
    <property type="entry name" value="HAD superfamily/HAD-like"/>
    <property type="match status" value="2"/>
</dbReference>
<keyword evidence="15" id="KW-1185">Reference proteome</keyword>
<feature type="transmembrane region" description="Helical" evidence="11">
    <location>
        <begin position="1194"/>
        <end position="1214"/>
    </location>
</feature>
<evidence type="ECO:0000256" key="11">
    <source>
        <dbReference type="SAM" id="Phobius"/>
    </source>
</evidence>
<feature type="region of interest" description="Disordered" evidence="10">
    <location>
        <begin position="946"/>
        <end position="967"/>
    </location>
</feature>
<evidence type="ECO:0000256" key="2">
    <source>
        <dbReference type="ARBA" id="ARBA00022692"/>
    </source>
</evidence>
<keyword evidence="8 11" id="KW-1133">Transmembrane helix</keyword>
<evidence type="ECO:0000259" key="12">
    <source>
        <dbReference type="Pfam" id="PF16209"/>
    </source>
</evidence>
<evidence type="ECO:0000256" key="3">
    <source>
        <dbReference type="ARBA" id="ARBA00022723"/>
    </source>
</evidence>
<dbReference type="InterPro" id="IPR023298">
    <property type="entry name" value="ATPase_P-typ_TM_dom_sf"/>
</dbReference>
<dbReference type="SUPFAM" id="SSF81660">
    <property type="entry name" value="Metal cation-transporting ATPase, ATP-binding domain N"/>
    <property type="match status" value="1"/>
</dbReference>
<dbReference type="PROSITE" id="PS00154">
    <property type="entry name" value="ATPASE_E1_E2"/>
    <property type="match status" value="1"/>
</dbReference>
<keyword evidence="3" id="KW-0479">Metal-binding</keyword>
<feature type="transmembrane region" description="Helical" evidence="11">
    <location>
        <begin position="131"/>
        <end position="150"/>
    </location>
</feature>
<keyword evidence="9 11" id="KW-0472">Membrane</keyword>
<dbReference type="SFLD" id="SFLDS00003">
    <property type="entry name" value="Haloacid_Dehalogenase"/>
    <property type="match status" value="1"/>
</dbReference>
<dbReference type="PANTHER" id="PTHR24092">
    <property type="entry name" value="PROBABLE PHOSPHOLIPID-TRANSPORTING ATPASE"/>
    <property type="match status" value="1"/>
</dbReference>
<dbReference type="SUPFAM" id="SSF81653">
    <property type="entry name" value="Calcium ATPase, transduction domain A"/>
    <property type="match status" value="1"/>
</dbReference>
<dbReference type="OMA" id="QALRCGR"/>
<evidence type="ECO:0000256" key="4">
    <source>
        <dbReference type="ARBA" id="ARBA00022741"/>
    </source>
</evidence>
<keyword evidence="6" id="KW-0460">Magnesium</keyword>
<protein>
    <submittedName>
        <fullName evidence="14">Putative phospholipid-transporting ATPase VA</fullName>
    </submittedName>
</protein>
<evidence type="ECO:0000256" key="10">
    <source>
        <dbReference type="SAM" id="MobiDB-lite"/>
    </source>
</evidence>
<feature type="domain" description="P-type ATPase N-terminal" evidence="12">
    <location>
        <begin position="67"/>
        <end position="126"/>
    </location>
</feature>
<keyword evidence="7" id="KW-1278">Translocase</keyword>
<dbReference type="Gene3D" id="2.70.150.10">
    <property type="entry name" value="Calcium-transporting ATPase, cytoplasmic transduction domain A"/>
    <property type="match status" value="1"/>
</dbReference>
<dbReference type="InterPro" id="IPR001757">
    <property type="entry name" value="P_typ_ATPase"/>
</dbReference>
<dbReference type="InterPro" id="IPR044492">
    <property type="entry name" value="P_typ_ATPase_HD_dom"/>
</dbReference>
<name>A0A5J4Z0P4_PORPP</name>
<dbReference type="SFLD" id="SFLDF00027">
    <property type="entry name" value="p-type_atpase"/>
    <property type="match status" value="1"/>
</dbReference>
<accession>A0A5J4Z0P4</accession>
<dbReference type="InterPro" id="IPR023214">
    <property type="entry name" value="HAD_sf"/>
</dbReference>
<dbReference type="Gene3D" id="3.40.1110.10">
    <property type="entry name" value="Calcium-transporting ATPase, cytoplasmic domain N"/>
    <property type="match status" value="2"/>
</dbReference>
<dbReference type="Proteomes" id="UP000324585">
    <property type="component" value="Unassembled WGS sequence"/>
</dbReference>
<comment type="subcellular location">
    <subcellularLocation>
        <location evidence="1">Membrane</location>
        <topology evidence="1">Multi-pass membrane protein</topology>
    </subcellularLocation>
</comment>
<dbReference type="GO" id="GO:0005524">
    <property type="term" value="F:ATP binding"/>
    <property type="evidence" value="ECO:0007669"/>
    <property type="project" value="UniProtKB-KW"/>
</dbReference>
<dbReference type="GO" id="GO:0046872">
    <property type="term" value="F:metal ion binding"/>
    <property type="evidence" value="ECO:0007669"/>
    <property type="project" value="UniProtKB-KW"/>
</dbReference>
<keyword evidence="4" id="KW-0547">Nucleotide-binding</keyword>
<dbReference type="Pfam" id="PF13246">
    <property type="entry name" value="Cation_ATPase"/>
    <property type="match status" value="1"/>
</dbReference>
<keyword evidence="2 11" id="KW-0812">Transmembrane</keyword>
<feature type="transmembrane region" description="Helical" evidence="11">
    <location>
        <begin position="1280"/>
        <end position="1301"/>
    </location>
</feature>
<comment type="caution">
    <text evidence="14">The sequence shown here is derived from an EMBL/GenBank/DDBJ whole genome shotgun (WGS) entry which is preliminary data.</text>
</comment>
<dbReference type="Pfam" id="PF16212">
    <property type="entry name" value="PhoLip_ATPase_C"/>
    <property type="match status" value="1"/>
</dbReference>
<evidence type="ECO:0000259" key="13">
    <source>
        <dbReference type="Pfam" id="PF16212"/>
    </source>
</evidence>
<feature type="region of interest" description="Disordered" evidence="10">
    <location>
        <begin position="598"/>
        <end position="660"/>
    </location>
</feature>
<evidence type="ECO:0000256" key="6">
    <source>
        <dbReference type="ARBA" id="ARBA00022842"/>
    </source>
</evidence>
<dbReference type="Pfam" id="PF16209">
    <property type="entry name" value="PhoLip_ATPase_N"/>
    <property type="match status" value="1"/>
</dbReference>
<dbReference type="InterPro" id="IPR018303">
    <property type="entry name" value="ATPase_P-typ_P_site"/>
</dbReference>
<dbReference type="InterPro" id="IPR032631">
    <property type="entry name" value="P-type_ATPase_N"/>
</dbReference>
<dbReference type="GO" id="GO:0140326">
    <property type="term" value="F:ATPase-coupled intramembrane lipid transporter activity"/>
    <property type="evidence" value="ECO:0007669"/>
    <property type="project" value="TreeGrafter"/>
</dbReference>
<evidence type="ECO:0000256" key="8">
    <source>
        <dbReference type="ARBA" id="ARBA00022989"/>
    </source>
</evidence>
<feature type="region of interest" description="Disordered" evidence="10">
    <location>
        <begin position="1560"/>
        <end position="1596"/>
    </location>
</feature>
<keyword evidence="5" id="KW-0067">ATP-binding</keyword>
<evidence type="ECO:0000256" key="5">
    <source>
        <dbReference type="ARBA" id="ARBA00022840"/>
    </source>
</evidence>
<feature type="transmembrane region" description="Helical" evidence="11">
    <location>
        <begin position="1354"/>
        <end position="1375"/>
    </location>
</feature>
<dbReference type="OrthoDB" id="2589at2759"/>
<feature type="transmembrane region" description="Helical" evidence="11">
    <location>
        <begin position="1239"/>
        <end position="1260"/>
    </location>
</feature>
<dbReference type="SUPFAM" id="SSF81665">
    <property type="entry name" value="Calcium ATPase, transmembrane domain M"/>
    <property type="match status" value="1"/>
</dbReference>
<dbReference type="GO" id="GO:0005886">
    <property type="term" value="C:plasma membrane"/>
    <property type="evidence" value="ECO:0007669"/>
    <property type="project" value="TreeGrafter"/>
</dbReference>
<evidence type="ECO:0000256" key="1">
    <source>
        <dbReference type="ARBA" id="ARBA00004141"/>
    </source>
</evidence>
<dbReference type="EMBL" id="VRMN01000002">
    <property type="protein sequence ID" value="KAA8496830.1"/>
    <property type="molecule type" value="Genomic_DNA"/>
</dbReference>
<feature type="region of interest" description="Disordered" evidence="10">
    <location>
        <begin position="514"/>
        <end position="549"/>
    </location>
</feature>
<feature type="compositionally biased region" description="Low complexity" evidence="10">
    <location>
        <begin position="520"/>
        <end position="532"/>
    </location>
</feature>
<dbReference type="InterPro" id="IPR036412">
    <property type="entry name" value="HAD-like_sf"/>
</dbReference>
<dbReference type="FunFam" id="3.40.50.1000:FF:000001">
    <property type="entry name" value="Phospholipid-transporting ATPase IC"/>
    <property type="match status" value="1"/>
</dbReference>
<dbReference type="NCBIfam" id="TIGR01494">
    <property type="entry name" value="ATPase_P-type"/>
    <property type="match status" value="1"/>
</dbReference>
<feature type="compositionally biased region" description="Basic and acidic residues" evidence="10">
    <location>
        <begin position="624"/>
        <end position="649"/>
    </location>
</feature>
<feature type="domain" description="P-type ATPase C-terminal" evidence="13">
    <location>
        <begin position="1128"/>
        <end position="1382"/>
    </location>
</feature>
<proteinExistence type="predicted"/>
<dbReference type="SFLD" id="SFLDG00002">
    <property type="entry name" value="C1.7:_P-type_atpase_like"/>
    <property type="match status" value="1"/>
</dbReference>
<dbReference type="InterPro" id="IPR008250">
    <property type="entry name" value="ATPase_P-typ_transduc_dom_A_sf"/>
</dbReference>
<evidence type="ECO:0000256" key="7">
    <source>
        <dbReference type="ARBA" id="ARBA00022967"/>
    </source>
</evidence>
<feature type="compositionally biased region" description="Polar residues" evidence="10">
    <location>
        <begin position="946"/>
        <end position="955"/>
    </location>
</feature>
<feature type="transmembrane region" description="Helical" evidence="11">
    <location>
        <begin position="1308"/>
        <end position="1334"/>
    </location>
</feature>
<reference evidence="15" key="1">
    <citation type="journal article" date="2019" name="Nat. Commun.">
        <title>Expansion of phycobilisome linker gene families in mesophilic red algae.</title>
        <authorList>
            <person name="Lee J."/>
            <person name="Kim D."/>
            <person name="Bhattacharya D."/>
            <person name="Yoon H.S."/>
        </authorList>
    </citation>
    <scope>NUCLEOTIDE SEQUENCE [LARGE SCALE GENOMIC DNA]</scope>
    <source>
        <strain evidence="15">CCMP 1328</strain>
    </source>
</reference>
<feature type="compositionally biased region" description="Low complexity" evidence="10">
    <location>
        <begin position="539"/>
        <end position="549"/>
    </location>
</feature>
<dbReference type="SUPFAM" id="SSF56784">
    <property type="entry name" value="HAD-like"/>
    <property type="match status" value="1"/>
</dbReference>
<evidence type="ECO:0000313" key="15">
    <source>
        <dbReference type="Proteomes" id="UP000324585"/>
    </source>
</evidence>
<evidence type="ECO:0000313" key="14">
    <source>
        <dbReference type="EMBL" id="KAA8496830.1"/>
    </source>
</evidence>
<evidence type="ECO:0000256" key="9">
    <source>
        <dbReference type="ARBA" id="ARBA00023136"/>
    </source>
</evidence>
<feature type="transmembrane region" description="Helical" evidence="11">
    <location>
        <begin position="384"/>
        <end position="403"/>
    </location>
</feature>
<gene>
    <name evidence="14" type="ORF">FVE85_0559</name>
</gene>
<sequence length="1596" mass="176031">MLDREGVYGLATYGSHSPEEAPTSWADSDIARSVSGSLRRAKERWKKRLSKISSRFVPDAAPEKRVVYLNEDEKNAGFAKNYVSTTKYSVLSFFPMFLYLQFSRPANFYFLVVGILQTFDLFSLVTGFGRYGVVLTLGIMLTISCVREAIEDLKRYRQDRKVNRAQTQVLGQSGKVRWGNVRVGEILKVHAKEFIPADMLLLSCSSLDGVVFVETKNLDGETNLKRKSCLAPLAPYSGSEEALMNLKGTLECEAPNDRIYQFSGTLEVSVGDESQTLRLAATTDSLLVRGSSLRNTEFCYGLVVYAGGDTKLMQNMRDPPKKISTLEKSANRWLIVPWCWQLFCTSLFSGLGASSCDSAQPWYLSGDSEIGCSSLDKFALFVRYWIVFAGFVPIGLYVTMELVRVTQTVFIHSDWKMYYAPLDVWTSVRTTGLNEELGVIDYIFSDKTGTLTANEMVFKKCFVDGVVFSTEAERDKEVYEADCEVYSIAAMRDAMLAEQMSGYNHKIAGNGTAAALARKQSNTSSQSSGSTSPATKTNSASSAQNQQRPSSASAQAALLFFHLLGLCHTVVPESSIQQEEDAQRKALSPRARLEKLGAAMSPRKRASAAAAQLQATTVQGEAEESLHKDDAPAVPSEHGEEHFLTHSDADSSSDPAPHVNGNEKIVAEEFAKHSSTASDKNAVIETLGNEPVYQATSPDEAALVLAAYHAGLEFVSRSSSAMVLKTFGVGEEWEVLGVIEFTSLRKRMSVILREKASSLASGAGNPLRVYTKGADNVIFDRLADGQEGEVQKMTQILDSFAAEGLRTLVMGYAEIDEEFFADWLDQYTTAQGLLGAEREQAMATVEDQLERNLTLLGASAIEDKLQELVPEALRKFAMAGIKTWVATGDKQETAINIGLSCGILDADMDVVVINETSAEDAEAQIDRTLGRWTALRQLQGHSIIPGTNVSESVSGDQGEKGKKRKRKSALRKAALEFVRAAKIALSVFQIFPGCLGDCGTGRAKKHGRYAQNGHKSDSLEEAIEGRLDHSNVVETHITSFGLVVDGSTLQYVLDSDLSEKFMVLAKMARAVITCRVSPKQKADLVRLVRKYDPLKVSLAIGDGANDVGMIQAAHVGIGLYGKEGVEAVLASDFAIGRFHYLTRLILVHGRWSFKRMSKMSMAVIYKSIFWVMQDFWMGWFLQFSSQPLVDPLLAGLYNVFLSFLPAFMLGVWDYDVPQDYALMFPEIYRKGHARTASRYGVFVSWFIAAIWHSALVFFSVRATFALPASASMNQGLDTGLFGMGFVIVGAVIFVQHCYFALFVGAWTWFFLALYLVSFTAYFYAGIIFCLPSVSAAISPDADGIAQFLWQQPKLYLVWFILPVIACLPYFTYRFLKKNFNPSLKHYVNELARRGIRLQDILPDEETERQLSRKPEKSKKPNITRRGLDFAYSGYNFEADDTGAMLRTAFRPDYRRIQMRHLKRSGSDTELDVMGVKSKGMVSMETKHRRARSDAATLRNARYGGAQEPAEVVTDAQIKAAIMAVEAGYRPDFGGGTGGNAVGVDQAGGRGELRFNVGGENADNNLVAGLKDTNNRRRRAPPPGERKVQFGGSAEAP</sequence>
<dbReference type="InterPro" id="IPR032630">
    <property type="entry name" value="P_typ_ATPase_c"/>
</dbReference>